<feature type="domain" description="DNA2/NAM7 helicase-like C-terminal" evidence="7">
    <location>
        <begin position="1306"/>
        <end position="1496"/>
    </location>
</feature>
<dbReference type="RefSeq" id="WP_194448886.1">
    <property type="nucleotide sequence ID" value="NZ_CP063849.1"/>
</dbReference>
<sequence>MLLQQRRWFDALTQDRTENANTLEKPSMRGVQRSVVDKYSDQAHFIHELLQNGDDARATSASFVLTRDGLVFKHDGDTRFSISDPATEETDSESGALGHVNAITSIANSNKTAASIGKFGVGFKSVFQYTKTPHIYDPDFWFRIERFIVPHALDSDFVGRQDHETIFWLPFDDERKRPVECRDEIAEKLKSLIFPTLFLSKIGSVSWKVNDEAGLYSKQVIRTVQRHDLTARLVRLASTVARQTTEQDIWLFSRAPNQGLPVCVGFSVCDGKLRATSQPAFCFFPTKESTNLSFMVHAPFLLTDSREGIKAGEKHNQDMVEQLARLAADSLPVLRDEQLIDDGVLDIVPYDDAHFSDPKDRSRISFRPFYDAIKERLKNDTLLPAADGAYSDKSRSYWASDTELVELFSDEQLARLTGTKGAHWVFRSLGKKEVLSAKKNALSDYIDGGDARAWMRREPNLILASLDPEAVLKRLTAEFIRIQAHDWLHRLYAYLSERESYRRLVKDRPIFLDQGGNAVPAFDSSGQLVLFLPDDDIDGYTTIKKEFLSNKDTFVFIEKFGITKPSLRDDIYNKILPQYRTNERIDTTPDFMKFFRYFKECKNEDVGSFIQLIVDKAFLKYTTANDDTVYLGRGRDIYLPTEELKSWFQPKPDSKFLLLDEYRNAVGEKDEVRLDEFLMRLGVEKSPRIVSSRSDLSWSEVNRRGWTTEGRNHTFDDKAIDGCKEVIKDINPARSLLLWRIAQSKMQSLDGVHSWVCYNKSRSERLPSTETVRLRTEKWILNKSDELVSASEATVQTLSDEYDATGAAAESFVKFLVIRDESLGTAQLSDEQKRKIKLAEDIEQSGLSEEELRAAISDAARRKRETGDDSADRNRGNNPETAPAERQVLRGICTRIDVKKDKPVDRPDSGNQRPAPPLTEPDADADDFRPRPVDYSKKIDRAKDRLADEINRLEREQELSDKAASLPKYSYGWFLALLELECMASADRNADGETLSIRFGKVERDGRSTRTVILKEPDRFIPQSIEEFSGVRVDLQFGDGTRGKLQVDSFTAREFSLEGKLDSSDEVEGIDLSMVVEARIDVQNPSFLLQSLLQRFRSLGCDEKYDMKAGLPENIEFVFGPPGTGKTTHLAERVLLPLMNGAEPARVLVLAPTNKAADVLIARILDAMGTDTSNKEWLVRFGTSSDERIERAGVWRDRSFDIFGLSRSVVVTTVARFAYDGFTVDKGRLYEIDWDVIVMDEASMIPIASVVYPIYAKVPDKFIIAGDPFQIEPIVAVEQWKDENIYTLTGLCRPGSFRRPVTEPHSFKVTHLKTQFRSISDVGEVFSRFTYDGMLSHYRGPSPLRVLRVNGVDAKPLNLIKVPVSKYESIYRPRRLKTGTPYQTYSALFSFEFMCHLAGQVAADGCGGSPFKIGIIAPYRAQANIIDKLVDSWDDRPDGVAVQVGTIHGFQGDECDAIIAVFNPPPSISANPQMFLNRHNILNVAISRARDYLFIIMPDERTENIQNLQKVAMIERLVKERTGAYSEWAANQLEEMILGSMSYLEDNTFSTGHQMVNVYQRAERHYEVRCDESAVDVQISIPAGADE</sequence>
<dbReference type="Pfam" id="PF25794">
    <property type="entry name" value="SACS"/>
    <property type="match status" value="1"/>
</dbReference>
<evidence type="ECO:0000256" key="6">
    <source>
        <dbReference type="SAM" id="MobiDB-lite"/>
    </source>
</evidence>
<dbReference type="InterPro" id="IPR047187">
    <property type="entry name" value="SF1_C_Upf1"/>
</dbReference>
<evidence type="ECO:0000259" key="8">
    <source>
        <dbReference type="Pfam" id="PF25794"/>
    </source>
</evidence>
<dbReference type="Proteomes" id="UP000593892">
    <property type="component" value="Chromosome"/>
</dbReference>
<dbReference type="NCBIfam" id="NF047352">
    <property type="entry name" value="P_loop_sacsin"/>
    <property type="match status" value="1"/>
</dbReference>
<dbReference type="InterPro" id="IPR036890">
    <property type="entry name" value="HATPase_C_sf"/>
</dbReference>
<evidence type="ECO:0000256" key="4">
    <source>
        <dbReference type="ARBA" id="ARBA00022840"/>
    </source>
</evidence>
<dbReference type="Gene3D" id="3.40.50.300">
    <property type="entry name" value="P-loop containing nucleotide triphosphate hydrolases"/>
    <property type="match status" value="2"/>
</dbReference>
<dbReference type="PANTHER" id="PTHR43788">
    <property type="entry name" value="DNA2/NAM7 HELICASE FAMILY MEMBER"/>
    <property type="match status" value="1"/>
</dbReference>
<feature type="region of interest" description="Disordered" evidence="6">
    <location>
        <begin position="859"/>
        <end position="936"/>
    </location>
</feature>
<feature type="domain" description="Sacsin/Nov" evidence="8">
    <location>
        <begin position="33"/>
        <end position="135"/>
    </location>
</feature>
<accession>A0A7S7SIN7</accession>
<keyword evidence="2" id="KW-0378">Hydrolase</keyword>
<feature type="coiled-coil region" evidence="5">
    <location>
        <begin position="936"/>
        <end position="963"/>
    </location>
</feature>
<keyword evidence="10" id="KW-1185">Reference proteome</keyword>
<dbReference type="GO" id="GO:0043139">
    <property type="term" value="F:5'-3' DNA helicase activity"/>
    <property type="evidence" value="ECO:0007669"/>
    <property type="project" value="TreeGrafter"/>
</dbReference>
<dbReference type="InterPro" id="IPR027417">
    <property type="entry name" value="P-loop_NTPase"/>
</dbReference>
<dbReference type="InterPro" id="IPR041679">
    <property type="entry name" value="DNA2/NAM7-like_C"/>
</dbReference>
<dbReference type="InterPro" id="IPR058210">
    <property type="entry name" value="SACS/Nov_dom"/>
</dbReference>
<protein>
    <submittedName>
        <fullName evidence="9">DNA2/NAM7 family helicase</fullName>
    </submittedName>
</protein>
<feature type="compositionally biased region" description="Basic and acidic residues" evidence="6">
    <location>
        <begin position="865"/>
        <end position="875"/>
    </location>
</feature>
<feature type="compositionally biased region" description="Basic and acidic residues" evidence="6">
    <location>
        <begin position="926"/>
        <end position="936"/>
    </location>
</feature>
<dbReference type="Gene3D" id="3.30.565.10">
    <property type="entry name" value="Histidine kinase-like ATPase, C-terminal domain"/>
    <property type="match status" value="1"/>
</dbReference>
<gene>
    <name evidence="9" type="ORF">IRI77_31335</name>
</gene>
<dbReference type="Pfam" id="PF13087">
    <property type="entry name" value="AAA_12"/>
    <property type="match status" value="1"/>
</dbReference>
<evidence type="ECO:0000313" key="10">
    <source>
        <dbReference type="Proteomes" id="UP000593892"/>
    </source>
</evidence>
<dbReference type="CDD" id="cd18808">
    <property type="entry name" value="SF1_C_Upf1"/>
    <property type="match status" value="1"/>
</dbReference>
<dbReference type="PANTHER" id="PTHR43788:SF8">
    <property type="entry name" value="DNA-BINDING PROTEIN SMUBP-2"/>
    <property type="match status" value="1"/>
</dbReference>
<dbReference type="SUPFAM" id="SSF52540">
    <property type="entry name" value="P-loop containing nucleoside triphosphate hydrolases"/>
    <property type="match status" value="1"/>
</dbReference>
<feature type="compositionally biased region" description="Basic and acidic residues" evidence="6">
    <location>
        <begin position="896"/>
        <end position="908"/>
    </location>
</feature>
<keyword evidence="5" id="KW-0175">Coiled coil</keyword>
<evidence type="ECO:0000256" key="5">
    <source>
        <dbReference type="SAM" id="Coils"/>
    </source>
</evidence>
<dbReference type="GO" id="GO:0005524">
    <property type="term" value="F:ATP binding"/>
    <property type="evidence" value="ECO:0007669"/>
    <property type="project" value="UniProtKB-KW"/>
</dbReference>
<keyword evidence="1" id="KW-0547">Nucleotide-binding</keyword>
<evidence type="ECO:0000313" key="9">
    <source>
        <dbReference type="EMBL" id="QOY87217.1"/>
    </source>
</evidence>
<proteinExistence type="predicted"/>
<evidence type="ECO:0000256" key="1">
    <source>
        <dbReference type="ARBA" id="ARBA00022741"/>
    </source>
</evidence>
<dbReference type="InterPro" id="IPR050534">
    <property type="entry name" value="Coronavir_polyprotein_1ab"/>
</dbReference>
<evidence type="ECO:0000256" key="3">
    <source>
        <dbReference type="ARBA" id="ARBA00022806"/>
    </source>
</evidence>
<keyword evidence="3 9" id="KW-0347">Helicase</keyword>
<evidence type="ECO:0000256" key="2">
    <source>
        <dbReference type="ARBA" id="ARBA00022801"/>
    </source>
</evidence>
<reference evidence="9 10" key="1">
    <citation type="submission" date="2020-10" db="EMBL/GenBank/DDBJ databases">
        <title>Complete genome sequence of Paludibaculum fermentans P105T, a facultatively anaerobic acidobacterium capable of dissimilatory Fe(III) reduction.</title>
        <authorList>
            <person name="Dedysh S.N."/>
            <person name="Beletsky A.V."/>
            <person name="Kulichevskaya I.S."/>
            <person name="Mardanov A.V."/>
            <person name="Ravin N.V."/>
        </authorList>
    </citation>
    <scope>NUCLEOTIDE SEQUENCE [LARGE SCALE GENOMIC DNA]</scope>
    <source>
        <strain evidence="9 10">P105</strain>
    </source>
</reference>
<dbReference type="SUPFAM" id="SSF55874">
    <property type="entry name" value="ATPase domain of HSP90 chaperone/DNA topoisomerase II/histidine kinase"/>
    <property type="match status" value="1"/>
</dbReference>
<dbReference type="GO" id="GO:0016787">
    <property type="term" value="F:hydrolase activity"/>
    <property type="evidence" value="ECO:0007669"/>
    <property type="project" value="UniProtKB-KW"/>
</dbReference>
<organism evidence="9 10">
    <name type="scientific">Paludibaculum fermentans</name>
    <dbReference type="NCBI Taxonomy" id="1473598"/>
    <lineage>
        <taxon>Bacteria</taxon>
        <taxon>Pseudomonadati</taxon>
        <taxon>Acidobacteriota</taxon>
        <taxon>Terriglobia</taxon>
        <taxon>Bryobacterales</taxon>
        <taxon>Bryobacteraceae</taxon>
        <taxon>Paludibaculum</taxon>
    </lineage>
</organism>
<dbReference type="Pfam" id="PF13245">
    <property type="entry name" value="AAA_19"/>
    <property type="match status" value="1"/>
</dbReference>
<keyword evidence="4" id="KW-0067">ATP-binding</keyword>
<dbReference type="KEGG" id="pfer:IRI77_31335"/>
<name>A0A7S7SIN7_PALFE</name>
<dbReference type="EMBL" id="CP063849">
    <property type="protein sequence ID" value="QOY87217.1"/>
    <property type="molecule type" value="Genomic_DNA"/>
</dbReference>
<evidence type="ECO:0000259" key="7">
    <source>
        <dbReference type="Pfam" id="PF13087"/>
    </source>
</evidence>